<evidence type="ECO:0000313" key="2">
    <source>
        <dbReference type="Proteomes" id="UP000728032"/>
    </source>
</evidence>
<dbReference type="EMBL" id="CAJPVJ010000808">
    <property type="protein sequence ID" value="CAG2163442.1"/>
    <property type="molecule type" value="Genomic_DNA"/>
</dbReference>
<protein>
    <submittedName>
        <fullName evidence="1">Uncharacterized protein</fullName>
    </submittedName>
</protein>
<name>A0A7R9QD06_9ACAR</name>
<keyword evidence="2" id="KW-1185">Reference proteome</keyword>
<dbReference type="InterPro" id="IPR027850">
    <property type="entry name" value="DUF4504"/>
</dbReference>
<reference evidence="1" key="1">
    <citation type="submission" date="2020-11" db="EMBL/GenBank/DDBJ databases">
        <authorList>
            <person name="Tran Van P."/>
        </authorList>
    </citation>
    <scope>NUCLEOTIDE SEQUENCE</scope>
</reference>
<evidence type="ECO:0000313" key="1">
    <source>
        <dbReference type="EMBL" id="CAD7641278.1"/>
    </source>
</evidence>
<dbReference type="EMBL" id="OC915633">
    <property type="protein sequence ID" value="CAD7641278.1"/>
    <property type="molecule type" value="Genomic_DNA"/>
</dbReference>
<dbReference type="Pfam" id="PF14953">
    <property type="entry name" value="DUF4504"/>
    <property type="match status" value="1"/>
</dbReference>
<proteinExistence type="predicted"/>
<dbReference type="Proteomes" id="UP000728032">
    <property type="component" value="Unassembled WGS sequence"/>
</dbReference>
<organism evidence="1">
    <name type="scientific">Oppiella nova</name>
    <dbReference type="NCBI Taxonomy" id="334625"/>
    <lineage>
        <taxon>Eukaryota</taxon>
        <taxon>Metazoa</taxon>
        <taxon>Ecdysozoa</taxon>
        <taxon>Arthropoda</taxon>
        <taxon>Chelicerata</taxon>
        <taxon>Arachnida</taxon>
        <taxon>Acari</taxon>
        <taxon>Acariformes</taxon>
        <taxon>Sarcoptiformes</taxon>
        <taxon>Oribatida</taxon>
        <taxon>Brachypylina</taxon>
        <taxon>Oppioidea</taxon>
        <taxon>Oppiidae</taxon>
        <taxon>Oppiella</taxon>
    </lineage>
</organism>
<accession>A0A7R9QD06</accession>
<gene>
    <name evidence="1" type="ORF">ONB1V03_LOCUS3017</name>
</gene>
<sequence length="158" mass="18405">MKRKCSTNKISHHLINELKLQLCSIGCHQKPSYLWELSFGDCDHVLNVCHELDIHLNDLKVIQINDILFIANFEHLLRHLTNLLNDSFIAFIDVSPDLQKPQLLTQQQIQSKKAIIRDLLNQLNTDSHEISLHSSMSRLISRNHNFLLNNRSNQRKPL</sequence>
<dbReference type="AlphaFoldDB" id="A0A7R9QD06"/>